<organism evidence="3 4">
    <name type="scientific">Escallonia rubra</name>
    <dbReference type="NCBI Taxonomy" id="112253"/>
    <lineage>
        <taxon>Eukaryota</taxon>
        <taxon>Viridiplantae</taxon>
        <taxon>Streptophyta</taxon>
        <taxon>Embryophyta</taxon>
        <taxon>Tracheophyta</taxon>
        <taxon>Spermatophyta</taxon>
        <taxon>Magnoliopsida</taxon>
        <taxon>eudicotyledons</taxon>
        <taxon>Gunneridae</taxon>
        <taxon>Pentapetalae</taxon>
        <taxon>asterids</taxon>
        <taxon>campanulids</taxon>
        <taxon>Escalloniales</taxon>
        <taxon>Escalloniaceae</taxon>
        <taxon>Escallonia</taxon>
    </lineage>
</organism>
<proteinExistence type="predicted"/>
<dbReference type="InterPro" id="IPR011990">
    <property type="entry name" value="TPR-like_helical_dom_sf"/>
</dbReference>
<dbReference type="InterPro" id="IPR046848">
    <property type="entry name" value="E_motif"/>
</dbReference>
<name>A0AA88R730_9ASTE</name>
<evidence type="ECO:0008006" key="5">
    <source>
        <dbReference type="Google" id="ProtNLM"/>
    </source>
</evidence>
<dbReference type="PROSITE" id="PS51375">
    <property type="entry name" value="PPR"/>
    <property type="match status" value="5"/>
</dbReference>
<dbReference type="GO" id="GO:0009451">
    <property type="term" value="P:RNA modification"/>
    <property type="evidence" value="ECO:0007669"/>
    <property type="project" value="InterPro"/>
</dbReference>
<dbReference type="Pfam" id="PF20431">
    <property type="entry name" value="E_motif"/>
    <property type="match status" value="1"/>
</dbReference>
<dbReference type="Pfam" id="PF13041">
    <property type="entry name" value="PPR_2"/>
    <property type="match status" value="4"/>
</dbReference>
<evidence type="ECO:0000256" key="1">
    <source>
        <dbReference type="ARBA" id="ARBA00022737"/>
    </source>
</evidence>
<dbReference type="Pfam" id="PF01535">
    <property type="entry name" value="PPR"/>
    <property type="match status" value="3"/>
</dbReference>
<keyword evidence="1" id="KW-0677">Repeat</keyword>
<dbReference type="Proteomes" id="UP001187471">
    <property type="component" value="Unassembled WGS sequence"/>
</dbReference>
<dbReference type="InterPro" id="IPR002885">
    <property type="entry name" value="PPR_rpt"/>
</dbReference>
<evidence type="ECO:0000313" key="4">
    <source>
        <dbReference type="Proteomes" id="UP001187471"/>
    </source>
</evidence>
<feature type="repeat" description="PPR" evidence="2">
    <location>
        <begin position="400"/>
        <end position="434"/>
    </location>
</feature>
<feature type="repeat" description="PPR" evidence="2">
    <location>
        <begin position="71"/>
        <end position="105"/>
    </location>
</feature>
<accession>A0AA88R730</accession>
<gene>
    <name evidence="3" type="ORF">RJ640_023192</name>
</gene>
<dbReference type="AlphaFoldDB" id="A0AA88R730"/>
<keyword evidence="4" id="KW-1185">Reference proteome</keyword>
<dbReference type="FunFam" id="1.25.40.10:FF:001488">
    <property type="entry name" value="pentatricopeptide repeat-containing protein At2g13600-like"/>
    <property type="match status" value="1"/>
</dbReference>
<protein>
    <recommendedName>
        <fullName evidence="5">Pentatricopeptide repeat-containing protein</fullName>
    </recommendedName>
</protein>
<reference evidence="3" key="1">
    <citation type="submission" date="2022-12" db="EMBL/GenBank/DDBJ databases">
        <title>Draft genome assemblies for two species of Escallonia (Escalloniales).</title>
        <authorList>
            <person name="Chanderbali A."/>
            <person name="Dervinis C."/>
            <person name="Anghel I."/>
            <person name="Soltis D."/>
            <person name="Soltis P."/>
            <person name="Zapata F."/>
        </authorList>
    </citation>
    <scope>NUCLEOTIDE SEQUENCE</scope>
    <source>
        <strain evidence="3">UCBG92.1500</strain>
        <tissue evidence="3">Leaf</tissue>
    </source>
</reference>
<comment type="caution">
    <text evidence="3">The sequence shown here is derived from an EMBL/GenBank/DDBJ whole genome shotgun (WGS) entry which is preliminary data.</text>
</comment>
<dbReference type="InterPro" id="IPR046960">
    <property type="entry name" value="PPR_At4g14850-like_plant"/>
</dbReference>
<dbReference type="Gene3D" id="1.25.40.10">
    <property type="entry name" value="Tetratricopeptide repeat domain"/>
    <property type="match status" value="5"/>
</dbReference>
<dbReference type="NCBIfam" id="TIGR00756">
    <property type="entry name" value="PPR"/>
    <property type="match status" value="6"/>
</dbReference>
<dbReference type="GO" id="GO:0003723">
    <property type="term" value="F:RNA binding"/>
    <property type="evidence" value="ECO:0007669"/>
    <property type="project" value="InterPro"/>
</dbReference>
<dbReference type="PANTHER" id="PTHR47926">
    <property type="entry name" value="PENTATRICOPEPTIDE REPEAT-CONTAINING PROTEIN"/>
    <property type="match status" value="1"/>
</dbReference>
<dbReference type="EMBL" id="JAVXUO010001311">
    <property type="protein sequence ID" value="KAK2983658.1"/>
    <property type="molecule type" value="Genomic_DNA"/>
</dbReference>
<feature type="repeat" description="PPR" evidence="2">
    <location>
        <begin position="337"/>
        <end position="371"/>
    </location>
</feature>
<sequence length="738" mass="82745">MSSLKLKPSLFGTWKHQRWKPNPKFYSVLRRFLLKVHETNVKPVNIAITKRAQAGELGIARQMFDEMPHRTVVSWNTMIAGYSKWGRYSEALTLVSSMHYRNAKLNETTFSTVLSVCARLPSLTDGKQVHGLVLKSGSEGFELVGSALLYLYASCFEIDQARRVFDVLHEGNALLWSLMLVGYVQCNLMDDALRFFYRMPTRDVVAWTTLISGYTKSEEGCDKALEIFKVMRESCGVAPNEFTLDCAIRACGRVGRLYDGRAVHGLVVRIGFEIESSINGALIEFYCNFNALEDAKTIYERLVSPCLNDTTTLLGGLITMGRIEEAELIFNGLVERNPVSYNLMMKGYSMSGRIENSKKLFLEMPQRVLTSSNTMISVYSRNGELDKALELFEETKEERNPVTWNSMISGYIHNNQPENALKLYVTMHTCSISQTRSTFSALFHACSCLGSLQQGQLFHAHLTKSPFVSNVYVGTALVDMYSKCGSITDAQASFAGISYPNVAAWTALINGYAHHGLGSDAILLFDNMLEQGVNPNAATFVGILSACTRSGLVHEGMRFFRIMQECYGVTPTLEHFTCAVDLLGRSGRLREAELLIEKMPIEADSAVWGALLNACWFWMDMEVGERVAKMMFTLEPKPISVYVIMSNIYALLGRWGEKMKVRETLKGLDVKKDPGCSWIELNNGIHVFSVEDRSHPYRSAIYATLEHLTANVSSIVELDYVFLPVMEASISNGVYSQF</sequence>
<feature type="repeat" description="PPR" evidence="2">
    <location>
        <begin position="501"/>
        <end position="535"/>
    </location>
</feature>
<evidence type="ECO:0000313" key="3">
    <source>
        <dbReference type="EMBL" id="KAK2983658.1"/>
    </source>
</evidence>
<evidence type="ECO:0000256" key="2">
    <source>
        <dbReference type="PROSITE-ProRule" id="PRU00708"/>
    </source>
</evidence>
<feature type="repeat" description="PPR" evidence="2">
    <location>
        <begin position="203"/>
        <end position="234"/>
    </location>
</feature>
<dbReference type="PANTHER" id="PTHR47926:SF347">
    <property type="entry name" value="PENTATRICOPEPTIDE REPEAT-CONTAINING PROTEIN"/>
    <property type="match status" value="1"/>
</dbReference>